<dbReference type="GO" id="GO:0006508">
    <property type="term" value="P:proteolysis"/>
    <property type="evidence" value="ECO:0007669"/>
    <property type="project" value="InterPro"/>
</dbReference>
<dbReference type="InterPro" id="IPR036390">
    <property type="entry name" value="WH_DNA-bd_sf"/>
</dbReference>
<dbReference type="eggNOG" id="COG1974">
    <property type="taxonomic scope" value="Bacteria"/>
</dbReference>
<dbReference type="InterPro" id="IPR006199">
    <property type="entry name" value="LexA_DNA-bd_dom"/>
</dbReference>
<protein>
    <recommendedName>
        <fullName evidence="1">LexA repressor DNA-binding domain-containing protein</fullName>
    </recommendedName>
</protein>
<dbReference type="AlphaFoldDB" id="A8S0H4"/>
<reference evidence="2 3" key="1">
    <citation type="submission" date="2007-08" db="EMBL/GenBank/DDBJ databases">
        <authorList>
            <person name="Fulton L."/>
            <person name="Clifton S."/>
            <person name="Fulton B."/>
            <person name="Xu J."/>
            <person name="Minx P."/>
            <person name="Pepin K.H."/>
            <person name="Johnson M."/>
            <person name="Thiruvilangam P."/>
            <person name="Bhonagiri V."/>
            <person name="Nash W.E."/>
            <person name="Mardis E.R."/>
            <person name="Wilson R.K."/>
        </authorList>
    </citation>
    <scope>NUCLEOTIDE SEQUENCE [LARGE SCALE GENOMIC DNA]</scope>
    <source>
        <strain evidence="3">ATCC BAA-613 / DSM 15670 / CCUG 46953 / JCM 12243 / WAL 16351</strain>
    </source>
</reference>
<dbReference type="GO" id="GO:0004252">
    <property type="term" value="F:serine-type endopeptidase activity"/>
    <property type="evidence" value="ECO:0007669"/>
    <property type="project" value="InterPro"/>
</dbReference>
<evidence type="ECO:0000313" key="2">
    <source>
        <dbReference type="EMBL" id="EDP14069.1"/>
    </source>
</evidence>
<dbReference type="EMBL" id="ABCC02000042">
    <property type="protein sequence ID" value="EDP14069.1"/>
    <property type="molecule type" value="Genomic_DNA"/>
</dbReference>
<evidence type="ECO:0000313" key="3">
    <source>
        <dbReference type="Proteomes" id="UP000005396"/>
    </source>
</evidence>
<dbReference type="Pfam" id="PF01726">
    <property type="entry name" value="LexA_DNA_bind"/>
    <property type="match status" value="1"/>
</dbReference>
<proteinExistence type="predicted"/>
<dbReference type="Gene3D" id="1.10.10.10">
    <property type="entry name" value="Winged helix-like DNA-binding domain superfamily/Winged helix DNA-binding domain"/>
    <property type="match status" value="1"/>
</dbReference>
<dbReference type="Proteomes" id="UP000005396">
    <property type="component" value="Unassembled WGS sequence"/>
</dbReference>
<accession>A8S0H4</accession>
<dbReference type="InterPro" id="IPR036388">
    <property type="entry name" value="WH-like_DNA-bd_sf"/>
</dbReference>
<dbReference type="SUPFAM" id="SSF46785">
    <property type="entry name" value="Winged helix' DNA-binding domain"/>
    <property type="match status" value="1"/>
</dbReference>
<dbReference type="PaxDb" id="411902-CLOBOL_05676"/>
<feature type="domain" description="LexA repressor DNA-binding" evidence="1">
    <location>
        <begin position="7"/>
        <end position="62"/>
    </location>
</feature>
<name>A8S0H4_ENTBW</name>
<dbReference type="RefSeq" id="WP_007037982.1">
    <property type="nucleotide sequence ID" value="NZ_DS480697.1"/>
</dbReference>
<dbReference type="HOGENOM" id="CLU_066192_57_1_9"/>
<gene>
    <name evidence="2" type="ORF">CLOBOL_05676</name>
</gene>
<sequence length="83" mass="9714">MKVEHENMLIFIVKYIKEKGYPPTTREICHGTRYQSTASVNTHLKAMRDAGLINYVDRSPRTITVAGYQYVKKNINKEEIVRR</sequence>
<organism evidence="2 3">
    <name type="scientific">Enterocloster bolteae (strain ATCC BAA-613 / DSM 15670 / CCUG 46953 / JCM 12243 / WAL 16351)</name>
    <name type="common">Clostridium bolteae</name>
    <dbReference type="NCBI Taxonomy" id="411902"/>
    <lineage>
        <taxon>Bacteria</taxon>
        <taxon>Bacillati</taxon>
        <taxon>Bacillota</taxon>
        <taxon>Clostridia</taxon>
        <taxon>Lachnospirales</taxon>
        <taxon>Lachnospiraceae</taxon>
        <taxon>Enterocloster</taxon>
    </lineage>
</organism>
<comment type="caution">
    <text evidence="2">The sequence shown here is derived from an EMBL/GenBank/DDBJ whole genome shotgun (WGS) entry which is preliminary data.</text>
</comment>
<evidence type="ECO:0000259" key="1">
    <source>
        <dbReference type="Pfam" id="PF01726"/>
    </source>
</evidence>
<reference evidence="2 3" key="2">
    <citation type="submission" date="2007-09" db="EMBL/GenBank/DDBJ databases">
        <title>Draft genome sequence of Clostridium bolteae (ATCC BAA-613).</title>
        <authorList>
            <person name="Sudarsanam P."/>
            <person name="Ley R."/>
            <person name="Guruge J."/>
            <person name="Turnbaugh P.J."/>
            <person name="Mahowald M."/>
            <person name="Liep D."/>
            <person name="Gordon J."/>
        </authorList>
    </citation>
    <scope>NUCLEOTIDE SEQUENCE [LARGE SCALE GENOMIC DNA]</scope>
    <source>
        <strain evidence="3">ATCC BAA-613 / DSM 15670 / CCUG 46953 / JCM 12243 / WAL 16351</strain>
    </source>
</reference>